<dbReference type="GO" id="GO:0005509">
    <property type="term" value="F:calcium ion binding"/>
    <property type="evidence" value="ECO:0007669"/>
    <property type="project" value="InterPro"/>
</dbReference>
<dbReference type="InterPro" id="IPR011992">
    <property type="entry name" value="EF-hand-dom_pair"/>
</dbReference>
<keyword evidence="4 6" id="KW-0472">Membrane</keyword>
<dbReference type="InterPro" id="IPR043203">
    <property type="entry name" value="VGCC_Ca_Na"/>
</dbReference>
<keyword evidence="3 6" id="KW-1133">Transmembrane helix</keyword>
<comment type="subcellular location">
    <subcellularLocation>
        <location evidence="1">Membrane</location>
        <topology evidence="1">Multi-pass membrane protein</topology>
    </subcellularLocation>
</comment>
<dbReference type="OrthoDB" id="191686at2759"/>
<evidence type="ECO:0000256" key="3">
    <source>
        <dbReference type="ARBA" id="ARBA00022989"/>
    </source>
</evidence>
<evidence type="ECO:0000256" key="2">
    <source>
        <dbReference type="ARBA" id="ARBA00022692"/>
    </source>
</evidence>
<dbReference type="SUPFAM" id="SSF81324">
    <property type="entry name" value="Voltage-gated potassium channels"/>
    <property type="match status" value="1"/>
</dbReference>
<proteinExistence type="predicted"/>
<organism evidence="8 9">
    <name type="scientific">Symbiodinium microadriaticum</name>
    <name type="common">Dinoflagellate</name>
    <name type="synonym">Zooxanthella microadriatica</name>
    <dbReference type="NCBI Taxonomy" id="2951"/>
    <lineage>
        <taxon>Eukaryota</taxon>
        <taxon>Sar</taxon>
        <taxon>Alveolata</taxon>
        <taxon>Dinophyceae</taxon>
        <taxon>Suessiales</taxon>
        <taxon>Symbiodiniaceae</taxon>
        <taxon>Symbiodinium</taxon>
    </lineage>
</organism>
<dbReference type="Gene3D" id="1.10.238.10">
    <property type="entry name" value="EF-hand"/>
    <property type="match status" value="1"/>
</dbReference>
<dbReference type="SUPFAM" id="SSF47473">
    <property type="entry name" value="EF-hand"/>
    <property type="match status" value="1"/>
</dbReference>
<dbReference type="AlphaFoldDB" id="A0A1Q9C1H1"/>
<feature type="region of interest" description="Disordered" evidence="5">
    <location>
        <begin position="569"/>
        <end position="588"/>
    </location>
</feature>
<gene>
    <name evidence="8" type="primary">Cacna1i</name>
    <name evidence="8" type="ORF">AK812_SmicGene43259</name>
</gene>
<dbReference type="PANTHER" id="PTHR10037">
    <property type="entry name" value="VOLTAGE-GATED CATION CHANNEL CALCIUM AND SODIUM"/>
    <property type="match status" value="1"/>
</dbReference>
<dbReference type="InterPro" id="IPR027359">
    <property type="entry name" value="Volt_channel_dom_sf"/>
</dbReference>
<dbReference type="Proteomes" id="UP000186817">
    <property type="component" value="Unassembled WGS sequence"/>
</dbReference>
<dbReference type="InterPro" id="IPR005821">
    <property type="entry name" value="Ion_trans_dom"/>
</dbReference>
<evidence type="ECO:0000259" key="7">
    <source>
        <dbReference type="PROSITE" id="PS50222"/>
    </source>
</evidence>
<feature type="region of interest" description="Disordered" evidence="5">
    <location>
        <begin position="1"/>
        <end position="42"/>
    </location>
</feature>
<sequence length="751" mass="85729">MPVPSGTGRGAPDPSPTEDPSRAFDVDFSPSPEGDLDRGPRISEEFRDLVERLVQQHVTELSEYRTESGRYGHIQAPAQPKPSRLKNRKLPQRRRSMNAEDVLTAWDNEYNNDNGNMNRPFSVQTTADFSESLTTSKNTKSSKGAESGPPVPYGWRRRPTFEEFQEFLQSSKFEILMTSVLGLHVLWMAMELQLYGSLMGLDLGILEASDVTRSDWHHWETGFRYGDTAFTVFFTMDVVIRVSVLKLKFWKVCLNYVDVAVTVASLFELTSRVFLLPVNPVLFRLLRIFKLARALRMVTMTSVLSSLQLLIKCLMASIDMLFWTFCLLTFLQCVAGMIVSTLCRDFIENPEFLLATREEVYRYYGSFTRTFLTMFEILFANWAPPCRVLVDNVSEWFSLFFLVYRCIIGFAVLNVVNAVFVQQTMKTASFDEELAFKQKERDVITYTNKVRRLFQTMDETGDGTLNFEEFSKLVTSPKLKFWMSQLELDYHDLLSLFEFLDNGDGEITLSEFIEGATRLRGQAKALDVWRLETKVELLFEDILGRLNNPENGSAVQAIFNHSSYKHITTARRPSSMSSNNQDNGDSSRTMATAVRIIVEAAGKGGGARKEGEEEEEEKEEEDKEERRREESEPWTSTLSAMKAMKAGCEEGAESSDFEGRLCWAQPPERGRSIIMRKTRSRKRGQRRMTTSESFRKDVAEKLDTVIKSSDGEASVSFPSCLSAEERKYIHHIAEQFGLKHEVPLRVSPLVP</sequence>
<dbReference type="GO" id="GO:0005248">
    <property type="term" value="F:voltage-gated sodium channel activity"/>
    <property type="evidence" value="ECO:0007669"/>
    <property type="project" value="TreeGrafter"/>
</dbReference>
<feature type="region of interest" description="Disordered" evidence="5">
    <location>
        <begin position="64"/>
        <end position="95"/>
    </location>
</feature>
<feature type="transmembrane region" description="Helical" evidence="6">
    <location>
        <begin position="363"/>
        <end position="384"/>
    </location>
</feature>
<evidence type="ECO:0000313" key="9">
    <source>
        <dbReference type="Proteomes" id="UP000186817"/>
    </source>
</evidence>
<keyword evidence="9" id="KW-1185">Reference proteome</keyword>
<evidence type="ECO:0000256" key="1">
    <source>
        <dbReference type="ARBA" id="ARBA00004141"/>
    </source>
</evidence>
<dbReference type="CDD" id="cd00051">
    <property type="entry name" value="EFh"/>
    <property type="match status" value="1"/>
</dbReference>
<dbReference type="InterPro" id="IPR002048">
    <property type="entry name" value="EF_hand_dom"/>
</dbReference>
<dbReference type="Gene3D" id="1.20.120.350">
    <property type="entry name" value="Voltage-gated potassium channels. Chain C"/>
    <property type="match status" value="1"/>
</dbReference>
<feature type="compositionally biased region" description="Basic residues" evidence="5">
    <location>
        <begin position="674"/>
        <end position="686"/>
    </location>
</feature>
<feature type="domain" description="EF-hand" evidence="7">
    <location>
        <begin position="445"/>
        <end position="480"/>
    </location>
</feature>
<dbReference type="CDD" id="cd02325">
    <property type="entry name" value="R3H"/>
    <property type="match status" value="1"/>
</dbReference>
<feature type="compositionally biased region" description="Low complexity" evidence="5">
    <location>
        <begin position="130"/>
        <end position="142"/>
    </location>
</feature>
<dbReference type="SMART" id="SM00054">
    <property type="entry name" value="EFh"/>
    <property type="match status" value="2"/>
</dbReference>
<dbReference type="GO" id="GO:0001518">
    <property type="term" value="C:voltage-gated sodium channel complex"/>
    <property type="evidence" value="ECO:0007669"/>
    <property type="project" value="TreeGrafter"/>
</dbReference>
<dbReference type="Pfam" id="PF01424">
    <property type="entry name" value="R3H"/>
    <property type="match status" value="1"/>
</dbReference>
<evidence type="ECO:0000256" key="4">
    <source>
        <dbReference type="ARBA" id="ARBA00023136"/>
    </source>
</evidence>
<feature type="region of interest" description="Disordered" evidence="5">
    <location>
        <begin position="129"/>
        <end position="153"/>
    </location>
</feature>
<evidence type="ECO:0000313" key="8">
    <source>
        <dbReference type="EMBL" id="OLP76765.1"/>
    </source>
</evidence>
<dbReference type="Gene3D" id="1.10.287.70">
    <property type="match status" value="1"/>
</dbReference>
<protein>
    <submittedName>
        <fullName evidence="8">Voltage-dependent T-type calcium channel subunit alpha-1I</fullName>
    </submittedName>
</protein>
<dbReference type="InterPro" id="IPR001374">
    <property type="entry name" value="R3H_dom"/>
</dbReference>
<feature type="transmembrane region" description="Helical" evidence="6">
    <location>
        <begin position="396"/>
        <end position="420"/>
    </location>
</feature>
<dbReference type="InterPro" id="IPR036867">
    <property type="entry name" value="R3H_dom_sf"/>
</dbReference>
<feature type="compositionally biased region" description="Acidic residues" evidence="5">
    <location>
        <begin position="612"/>
        <end position="623"/>
    </location>
</feature>
<feature type="region of interest" description="Disordered" evidence="5">
    <location>
        <begin position="600"/>
        <end position="639"/>
    </location>
</feature>
<keyword evidence="2 6" id="KW-0812">Transmembrane</keyword>
<comment type="caution">
    <text evidence="8">The sequence shown here is derived from an EMBL/GenBank/DDBJ whole genome shotgun (WGS) entry which is preliminary data.</text>
</comment>
<feature type="region of interest" description="Disordered" evidence="5">
    <location>
        <begin position="672"/>
        <end position="692"/>
    </location>
</feature>
<dbReference type="Pfam" id="PF00520">
    <property type="entry name" value="Ion_trans"/>
    <property type="match status" value="1"/>
</dbReference>
<dbReference type="PANTHER" id="PTHR10037:SF62">
    <property type="entry name" value="SODIUM CHANNEL PROTEIN 60E"/>
    <property type="match status" value="1"/>
</dbReference>
<dbReference type="GO" id="GO:0003676">
    <property type="term" value="F:nucleic acid binding"/>
    <property type="evidence" value="ECO:0007669"/>
    <property type="project" value="InterPro"/>
</dbReference>
<dbReference type="PROSITE" id="PS50222">
    <property type="entry name" value="EF_HAND_2"/>
    <property type="match status" value="1"/>
</dbReference>
<dbReference type="EMBL" id="LSRX01001929">
    <property type="protein sequence ID" value="OLP76765.1"/>
    <property type="molecule type" value="Genomic_DNA"/>
</dbReference>
<name>A0A1Q9C1H1_SYMMI</name>
<dbReference type="Gene3D" id="3.30.1370.50">
    <property type="entry name" value="R3H-like domain"/>
    <property type="match status" value="1"/>
</dbReference>
<evidence type="ECO:0000256" key="6">
    <source>
        <dbReference type="SAM" id="Phobius"/>
    </source>
</evidence>
<accession>A0A1Q9C1H1</accession>
<feature type="compositionally biased region" description="Basic residues" evidence="5">
    <location>
        <begin position="83"/>
        <end position="95"/>
    </location>
</feature>
<feature type="transmembrane region" description="Helical" evidence="6">
    <location>
        <begin position="321"/>
        <end position="342"/>
    </location>
</feature>
<reference evidence="8 9" key="1">
    <citation type="submission" date="2016-02" db="EMBL/GenBank/DDBJ databases">
        <title>Genome analysis of coral dinoflagellate symbionts highlights evolutionary adaptations to a symbiotic lifestyle.</title>
        <authorList>
            <person name="Aranda M."/>
            <person name="Li Y."/>
            <person name="Liew Y.J."/>
            <person name="Baumgarten S."/>
            <person name="Simakov O."/>
            <person name="Wilson M."/>
            <person name="Piel J."/>
            <person name="Ashoor H."/>
            <person name="Bougouffa S."/>
            <person name="Bajic V.B."/>
            <person name="Ryu T."/>
            <person name="Ravasi T."/>
            <person name="Bayer T."/>
            <person name="Micklem G."/>
            <person name="Kim H."/>
            <person name="Bhak J."/>
            <person name="Lajeunesse T.C."/>
            <person name="Voolstra C.R."/>
        </authorList>
    </citation>
    <scope>NUCLEOTIDE SEQUENCE [LARGE SCALE GENOMIC DNA]</scope>
    <source>
        <strain evidence="8 9">CCMP2467</strain>
    </source>
</reference>
<evidence type="ECO:0000256" key="5">
    <source>
        <dbReference type="SAM" id="MobiDB-lite"/>
    </source>
</evidence>